<evidence type="ECO:0000256" key="6">
    <source>
        <dbReference type="ARBA" id="ARBA00023136"/>
    </source>
</evidence>
<feature type="transmembrane region" description="Helical" evidence="7">
    <location>
        <begin position="207"/>
        <end position="224"/>
    </location>
</feature>
<dbReference type="PANTHER" id="PTHR47737:SF1">
    <property type="entry name" value="GLYCINE BETAINE_PROLINE BETAINE TRANSPORT SYSTEM PERMEASE PROTEIN PROW"/>
    <property type="match status" value="1"/>
</dbReference>
<feature type="transmembrane region" description="Helical" evidence="7">
    <location>
        <begin position="97"/>
        <end position="123"/>
    </location>
</feature>
<dbReference type="InterPro" id="IPR035906">
    <property type="entry name" value="MetI-like_sf"/>
</dbReference>
<dbReference type="InterPro" id="IPR000515">
    <property type="entry name" value="MetI-like"/>
</dbReference>
<dbReference type="PANTHER" id="PTHR47737">
    <property type="entry name" value="GLYCINE BETAINE/PROLINE BETAINE TRANSPORT SYSTEM PERMEASE PROTEIN PROW"/>
    <property type="match status" value="1"/>
</dbReference>
<evidence type="ECO:0000256" key="3">
    <source>
        <dbReference type="ARBA" id="ARBA00022475"/>
    </source>
</evidence>
<dbReference type="SUPFAM" id="SSF161098">
    <property type="entry name" value="MetI-like"/>
    <property type="match status" value="1"/>
</dbReference>
<dbReference type="GO" id="GO:0015871">
    <property type="term" value="P:choline transport"/>
    <property type="evidence" value="ECO:0007669"/>
    <property type="project" value="TreeGrafter"/>
</dbReference>
<keyword evidence="10" id="KW-1185">Reference proteome</keyword>
<evidence type="ECO:0000256" key="4">
    <source>
        <dbReference type="ARBA" id="ARBA00022692"/>
    </source>
</evidence>
<organism evidence="9 10">
    <name type="scientific">Methylobacterium gossipiicola</name>
    <dbReference type="NCBI Taxonomy" id="582675"/>
    <lineage>
        <taxon>Bacteria</taxon>
        <taxon>Pseudomonadati</taxon>
        <taxon>Pseudomonadota</taxon>
        <taxon>Alphaproteobacteria</taxon>
        <taxon>Hyphomicrobiales</taxon>
        <taxon>Methylobacteriaceae</taxon>
        <taxon>Methylobacterium</taxon>
    </lineage>
</organism>
<evidence type="ECO:0000259" key="8">
    <source>
        <dbReference type="PROSITE" id="PS50928"/>
    </source>
</evidence>
<accession>A0A1I2VAK2</accession>
<feature type="domain" description="ABC transmembrane type-1" evidence="8">
    <location>
        <begin position="49"/>
        <end position="228"/>
    </location>
</feature>
<reference evidence="10" key="1">
    <citation type="submission" date="2016-10" db="EMBL/GenBank/DDBJ databases">
        <authorList>
            <person name="Varghese N."/>
            <person name="Submissions S."/>
        </authorList>
    </citation>
    <scope>NUCLEOTIDE SEQUENCE [LARGE SCALE GENOMIC DNA]</scope>
    <source>
        <strain evidence="10">Gh-105</strain>
    </source>
</reference>
<keyword evidence="2 7" id="KW-0813">Transport</keyword>
<dbReference type="Gene3D" id="1.10.3720.10">
    <property type="entry name" value="MetI-like"/>
    <property type="match status" value="1"/>
</dbReference>
<dbReference type="EMBL" id="FOPM01000014">
    <property type="protein sequence ID" value="SFG86394.1"/>
    <property type="molecule type" value="Genomic_DNA"/>
</dbReference>
<comment type="subcellular location">
    <subcellularLocation>
        <location evidence="1 7">Cell membrane</location>
        <topology evidence="1 7">Multi-pass membrane protein</topology>
    </subcellularLocation>
</comment>
<feature type="transmembrane region" description="Helical" evidence="7">
    <location>
        <begin position="53"/>
        <end position="76"/>
    </location>
</feature>
<sequence length="239" mass="25407">MTTALVSIPPWALIAVLALGTYKIGGRRVGLLTLFGLLFLWNLRLWQATVETLVLVILATCVALLIGIPLGIWFALSRRAWRTFSPVLDMMQTLPSFVYLIPALPFFGLGAVSACFATVVFSVPPVIRLTALGIRNVPTELVEASDAFGSSATQKLFKVQLPLALPTIMAGVNQTMMLALSMVVIAAMIGAGGLGRAVWQSIQRLEAGAGFEAGIGIVILAVILDRATQALAARARPHA</sequence>
<evidence type="ECO:0000256" key="7">
    <source>
        <dbReference type="RuleBase" id="RU363032"/>
    </source>
</evidence>
<dbReference type="GO" id="GO:0015226">
    <property type="term" value="F:carnitine transmembrane transporter activity"/>
    <property type="evidence" value="ECO:0007669"/>
    <property type="project" value="TreeGrafter"/>
</dbReference>
<feature type="transmembrane region" description="Helical" evidence="7">
    <location>
        <begin position="176"/>
        <end position="195"/>
    </location>
</feature>
<evidence type="ECO:0000256" key="5">
    <source>
        <dbReference type="ARBA" id="ARBA00022989"/>
    </source>
</evidence>
<dbReference type="STRING" id="582675.SAMN05192565_11427"/>
<dbReference type="AlphaFoldDB" id="A0A1I2VAK2"/>
<dbReference type="GO" id="GO:0043190">
    <property type="term" value="C:ATP-binding cassette (ABC) transporter complex"/>
    <property type="evidence" value="ECO:0007669"/>
    <property type="project" value="TreeGrafter"/>
</dbReference>
<name>A0A1I2VAK2_9HYPH</name>
<proteinExistence type="inferred from homology"/>
<dbReference type="GO" id="GO:0005275">
    <property type="term" value="F:amine transmembrane transporter activity"/>
    <property type="evidence" value="ECO:0007669"/>
    <property type="project" value="TreeGrafter"/>
</dbReference>
<dbReference type="PROSITE" id="PS50928">
    <property type="entry name" value="ABC_TM1"/>
    <property type="match status" value="1"/>
</dbReference>
<evidence type="ECO:0000313" key="9">
    <source>
        <dbReference type="EMBL" id="SFG86394.1"/>
    </source>
</evidence>
<keyword evidence="3" id="KW-1003">Cell membrane</keyword>
<evidence type="ECO:0000256" key="2">
    <source>
        <dbReference type="ARBA" id="ARBA00022448"/>
    </source>
</evidence>
<feature type="transmembrane region" description="Helical" evidence="7">
    <location>
        <begin position="29"/>
        <end position="47"/>
    </location>
</feature>
<evidence type="ECO:0000313" key="10">
    <source>
        <dbReference type="Proteomes" id="UP000199229"/>
    </source>
</evidence>
<dbReference type="CDD" id="cd06261">
    <property type="entry name" value="TM_PBP2"/>
    <property type="match status" value="1"/>
</dbReference>
<protein>
    <submittedName>
        <fullName evidence="9">Glycine betaine/proline transport system permease protein</fullName>
    </submittedName>
</protein>
<keyword evidence="6 7" id="KW-0472">Membrane</keyword>
<evidence type="ECO:0000256" key="1">
    <source>
        <dbReference type="ARBA" id="ARBA00004651"/>
    </source>
</evidence>
<gene>
    <name evidence="9" type="ORF">SAMN05192565_11427</name>
</gene>
<dbReference type="FunFam" id="1.10.3720.10:FF:000001">
    <property type="entry name" value="Glycine betaine ABC transporter, permease"/>
    <property type="match status" value="1"/>
</dbReference>
<dbReference type="GO" id="GO:0031460">
    <property type="term" value="P:glycine betaine transport"/>
    <property type="evidence" value="ECO:0007669"/>
    <property type="project" value="TreeGrafter"/>
</dbReference>
<comment type="similarity">
    <text evidence="7">Belongs to the binding-protein-dependent transport system permease family.</text>
</comment>
<keyword evidence="5 7" id="KW-1133">Transmembrane helix</keyword>
<dbReference type="Proteomes" id="UP000199229">
    <property type="component" value="Unassembled WGS sequence"/>
</dbReference>
<dbReference type="Pfam" id="PF00528">
    <property type="entry name" value="BPD_transp_1"/>
    <property type="match status" value="1"/>
</dbReference>
<keyword evidence="4 7" id="KW-0812">Transmembrane</keyword>